<feature type="transmembrane region" description="Helical" evidence="8">
    <location>
        <begin position="237"/>
        <end position="258"/>
    </location>
</feature>
<dbReference type="InterPro" id="IPR003370">
    <property type="entry name" value="Chromate_transpt"/>
</dbReference>
<keyword evidence="4 8" id="KW-0812">Transmembrane</keyword>
<evidence type="ECO:0000256" key="3">
    <source>
        <dbReference type="ARBA" id="ARBA00022475"/>
    </source>
</evidence>
<keyword evidence="3" id="KW-1003">Cell membrane</keyword>
<dbReference type="GO" id="GO:0015109">
    <property type="term" value="F:chromate transmembrane transporter activity"/>
    <property type="evidence" value="ECO:0007669"/>
    <property type="project" value="InterPro"/>
</dbReference>
<keyword evidence="10" id="KW-1185">Reference proteome</keyword>
<feature type="transmembrane region" description="Helical" evidence="8">
    <location>
        <begin position="305"/>
        <end position="323"/>
    </location>
</feature>
<dbReference type="NCBIfam" id="TIGR00937">
    <property type="entry name" value="2A51"/>
    <property type="match status" value="1"/>
</dbReference>
<keyword evidence="6 8" id="KW-0472">Membrane</keyword>
<proteinExistence type="inferred from homology"/>
<sequence length="404" mass="42219">MADEHFTGDQAGDPAGDRAGGTGTSWRASWEVALLFLKLGAIAFGGPAAHTAMMRDELVRRRGWVSDERFVDLMGATNLIPGPNSTELAIHLGYDRARWRGLLAAGVCFILPAALIVTALAWAYLTYGTTPAVAGILYGIVPAVIAIIAHALVSLLRTVIKNMWLAVLALASLAAYLLGINELLVLAAGALLAAAALLVRQHRQDTAHGLVALLGGLGTPALPVFPDPTGGQLAQLFLTMLKIGSVLYGSGYVLLAFLRGDFVHRLGWITNQQLIDAVSIGQVTPGPVFTTATFIGYLVAGPLGAFLATVAIFLPSFVFVGLLTKLTDKLRSSAWTSALLDGLNVAALALMAGVSFQLGQTAVIDPLTAAIALVTLALLWKTKLNNAWYIAGGAAIGLAHTLLA</sequence>
<feature type="transmembrane region" description="Helical" evidence="8">
    <location>
        <begin position="102"/>
        <end position="125"/>
    </location>
</feature>
<dbReference type="OrthoDB" id="8969999at2"/>
<dbReference type="EMBL" id="BLAD01000070">
    <property type="protein sequence ID" value="GES03560.1"/>
    <property type="molecule type" value="Genomic_DNA"/>
</dbReference>
<reference evidence="9 10" key="1">
    <citation type="submission" date="2019-10" db="EMBL/GenBank/DDBJ databases">
        <title>Whole genome shotgun sequence of Acrocarpospora corrugata NBRC 13972.</title>
        <authorList>
            <person name="Ichikawa N."/>
            <person name="Kimura A."/>
            <person name="Kitahashi Y."/>
            <person name="Komaki H."/>
            <person name="Oguchi A."/>
        </authorList>
    </citation>
    <scope>NUCLEOTIDE SEQUENCE [LARGE SCALE GENOMIC DNA]</scope>
    <source>
        <strain evidence="9 10">NBRC 13972</strain>
    </source>
</reference>
<dbReference type="Pfam" id="PF02417">
    <property type="entry name" value="Chromate_transp"/>
    <property type="match status" value="2"/>
</dbReference>
<comment type="caution">
    <text evidence="9">The sequence shown here is derived from an EMBL/GenBank/DDBJ whole genome shotgun (WGS) entry which is preliminary data.</text>
</comment>
<evidence type="ECO:0000256" key="7">
    <source>
        <dbReference type="SAM" id="MobiDB-lite"/>
    </source>
</evidence>
<dbReference type="PANTHER" id="PTHR33567">
    <property type="entry name" value="CHROMATE ION TRANSPORTER (EUROFUNG)"/>
    <property type="match status" value="1"/>
</dbReference>
<dbReference type="AlphaFoldDB" id="A0A5M3W5N4"/>
<accession>A0A5M3W5N4</accession>
<organism evidence="9 10">
    <name type="scientific">Acrocarpospora corrugata</name>
    <dbReference type="NCBI Taxonomy" id="35763"/>
    <lineage>
        <taxon>Bacteria</taxon>
        <taxon>Bacillati</taxon>
        <taxon>Actinomycetota</taxon>
        <taxon>Actinomycetes</taxon>
        <taxon>Streptosporangiales</taxon>
        <taxon>Streptosporangiaceae</taxon>
        <taxon>Acrocarpospora</taxon>
    </lineage>
</organism>
<dbReference type="GO" id="GO:0005886">
    <property type="term" value="C:plasma membrane"/>
    <property type="evidence" value="ECO:0007669"/>
    <property type="project" value="UniProtKB-SubCell"/>
</dbReference>
<dbReference type="Proteomes" id="UP000334990">
    <property type="component" value="Unassembled WGS sequence"/>
</dbReference>
<evidence type="ECO:0000256" key="6">
    <source>
        <dbReference type="ARBA" id="ARBA00023136"/>
    </source>
</evidence>
<protein>
    <submittedName>
        <fullName evidence="9">Chromate transporter</fullName>
    </submittedName>
</protein>
<name>A0A5M3W5N4_9ACTN</name>
<keyword evidence="5 8" id="KW-1133">Transmembrane helix</keyword>
<feature type="transmembrane region" description="Helical" evidence="8">
    <location>
        <begin position="362"/>
        <end position="380"/>
    </location>
</feature>
<dbReference type="PIRSF" id="PIRSF004810">
    <property type="entry name" value="ChrA"/>
    <property type="match status" value="1"/>
</dbReference>
<dbReference type="PANTHER" id="PTHR33567:SF3">
    <property type="entry name" value="CHROMATE ION TRANSPORTER (EUROFUNG)"/>
    <property type="match status" value="1"/>
</dbReference>
<feature type="transmembrane region" description="Helical" evidence="8">
    <location>
        <begin position="131"/>
        <end position="152"/>
    </location>
</feature>
<comment type="subcellular location">
    <subcellularLocation>
        <location evidence="1">Cell membrane</location>
        <topology evidence="1">Multi-pass membrane protein</topology>
    </subcellularLocation>
</comment>
<feature type="transmembrane region" description="Helical" evidence="8">
    <location>
        <begin position="206"/>
        <end position="225"/>
    </location>
</feature>
<evidence type="ECO:0000256" key="8">
    <source>
        <dbReference type="SAM" id="Phobius"/>
    </source>
</evidence>
<feature type="transmembrane region" description="Helical" evidence="8">
    <location>
        <begin position="335"/>
        <end position="356"/>
    </location>
</feature>
<dbReference type="RefSeq" id="WP_155339716.1">
    <property type="nucleotide sequence ID" value="NZ_BAAABN010000042.1"/>
</dbReference>
<gene>
    <name evidence="9" type="ORF">Acor_56260</name>
</gene>
<feature type="transmembrane region" description="Helical" evidence="8">
    <location>
        <begin position="159"/>
        <end position="177"/>
    </location>
</feature>
<feature type="region of interest" description="Disordered" evidence="7">
    <location>
        <begin position="1"/>
        <end position="23"/>
    </location>
</feature>
<feature type="transmembrane region" description="Helical" evidence="8">
    <location>
        <begin position="183"/>
        <end position="199"/>
    </location>
</feature>
<evidence type="ECO:0000313" key="10">
    <source>
        <dbReference type="Proteomes" id="UP000334990"/>
    </source>
</evidence>
<feature type="transmembrane region" description="Helical" evidence="8">
    <location>
        <begin position="278"/>
        <end position="299"/>
    </location>
</feature>
<evidence type="ECO:0000313" key="9">
    <source>
        <dbReference type="EMBL" id="GES03560.1"/>
    </source>
</evidence>
<dbReference type="InterPro" id="IPR014047">
    <property type="entry name" value="Chr_Tranpt_l_chain"/>
</dbReference>
<evidence type="ECO:0000256" key="4">
    <source>
        <dbReference type="ARBA" id="ARBA00022692"/>
    </source>
</evidence>
<feature type="transmembrane region" description="Helical" evidence="8">
    <location>
        <begin position="32"/>
        <end position="52"/>
    </location>
</feature>
<evidence type="ECO:0000256" key="1">
    <source>
        <dbReference type="ARBA" id="ARBA00004651"/>
    </source>
</evidence>
<evidence type="ECO:0000256" key="2">
    <source>
        <dbReference type="ARBA" id="ARBA00005262"/>
    </source>
</evidence>
<comment type="similarity">
    <text evidence="2">Belongs to the chromate ion transporter (CHR) (TC 2.A.51) family.</text>
</comment>
<evidence type="ECO:0000256" key="5">
    <source>
        <dbReference type="ARBA" id="ARBA00022989"/>
    </source>
</evidence>